<feature type="compositionally biased region" description="Basic residues" evidence="1">
    <location>
        <begin position="481"/>
        <end position="502"/>
    </location>
</feature>
<feature type="compositionally biased region" description="Polar residues" evidence="1">
    <location>
        <begin position="525"/>
        <end position="534"/>
    </location>
</feature>
<feature type="compositionally biased region" description="Polar residues" evidence="1">
    <location>
        <begin position="22"/>
        <end position="52"/>
    </location>
</feature>
<feature type="compositionally biased region" description="Polar residues" evidence="1">
    <location>
        <begin position="439"/>
        <end position="455"/>
    </location>
</feature>
<feature type="compositionally biased region" description="Basic residues" evidence="1">
    <location>
        <begin position="1090"/>
        <end position="1099"/>
    </location>
</feature>
<feature type="region of interest" description="Disordered" evidence="1">
    <location>
        <begin position="179"/>
        <end position="290"/>
    </location>
</feature>
<evidence type="ECO:0000313" key="2">
    <source>
        <dbReference type="EMBL" id="KXT17639.1"/>
    </source>
</evidence>
<evidence type="ECO:0000313" key="3">
    <source>
        <dbReference type="Proteomes" id="UP000073492"/>
    </source>
</evidence>
<organism evidence="2 3">
    <name type="scientific">Pseudocercospora musae</name>
    <dbReference type="NCBI Taxonomy" id="113226"/>
    <lineage>
        <taxon>Eukaryota</taxon>
        <taxon>Fungi</taxon>
        <taxon>Dikarya</taxon>
        <taxon>Ascomycota</taxon>
        <taxon>Pezizomycotina</taxon>
        <taxon>Dothideomycetes</taxon>
        <taxon>Dothideomycetidae</taxon>
        <taxon>Mycosphaerellales</taxon>
        <taxon>Mycosphaerellaceae</taxon>
        <taxon>Pseudocercospora</taxon>
    </lineage>
</organism>
<protein>
    <submittedName>
        <fullName evidence="2">Uncharacterized protein</fullName>
    </submittedName>
</protein>
<comment type="caution">
    <text evidence="2">The sequence shown here is derived from an EMBL/GenBank/DDBJ whole genome shotgun (WGS) entry which is preliminary data.</text>
</comment>
<feature type="compositionally biased region" description="Low complexity" evidence="1">
    <location>
        <begin position="952"/>
        <end position="966"/>
    </location>
</feature>
<feature type="compositionally biased region" description="Basic and acidic residues" evidence="1">
    <location>
        <begin position="671"/>
        <end position="683"/>
    </location>
</feature>
<feature type="compositionally biased region" description="Basic and acidic residues" evidence="1">
    <location>
        <begin position="401"/>
        <end position="415"/>
    </location>
</feature>
<name>A0A139ISB8_9PEZI</name>
<sequence>MAPITHTTSLSSSTMEGDHSNTADLPDPSSSAAGTASFVWQNTDTTGLTPTNLPLAKVQRAWERRPQSPFSKRRFKVGKIFKRNATNAQPVASALGPGFRVNIRENGSRGTPVKAVKKMRVARHSLGAVGSGALVSDWECRGSPTNRRIVTRSSLGKEELIALTDEDQQDAHLEDQQLDVAGDEADVEGTSVEVLNEDGSPRVEDGEDTDAAADEWEDESDTEIEEDEGDEEQTWERCRQDAIAERESMSPNDAIVTSSWQEQDIAPTGQAAEADDTGTTSLAADAHKNGNASELIDQKVAEEQKLEAYNQSPIVSASHEKVVLPAGFVSPVATRRRRSVNEAKQNTSRRRTLPTSFAAPSRKQEQVPADQQPIAEGDDVAGEDEKAETTEDPAPVTYQIEDARPGDEELVKETMEQEAEGAVLGSRNTTPEPSREISTEPNTPSTESQLVTEYQQEYGLLSPSKVASGPVPTIEGSHPRLPLRRSPRRQRQSSSPVKRRSILKQTPQKPHLVAFTPIKKPAEQEAQSRPQAKSSPKVDSGRGSSPLPIEIDFAGITSPAAAQDELPKRSSSAPPEEPQMSPRKPQPRISDDTALLEAFLKRASENKSGRRISDTARRESLENRRNSDTVRQALAGPAVKSLAPSDVLADLDPNSPSPRKPLGVAFSLTVPEKRELEYEQDPIRDDEDELAAESGPPQKFGSRKSGRTRKKPETLPASTYDGKTRIQIRTNSEGVVLKKTEAQERALQTKKNTSFNKSGAVMPPLRLTKLAAEKKKDNSQPIEDDAMDVEQTLVLGRKGIKWAETLVSFYQGADEPEGSMMADELGNEQPFDGMAPENTLKEGEMSLVTAPPASATPSKTKLRRLKPQKPTASTSGKPSLPHEQEVEVKPKASTRRKVSRIATPAKVKGKTLLGQSDEEVEEQAQLGELKPKPTPMPSSVRELAEERKAEEAQAAPAATKKPPSAAAKKKPIVASKLPAPATSQQPSVSHATTGVAAGKENSLIASPPKKRSTKASNLPAAPPLKLGEAKGLAPKLDLRKALKPTDDENPAAAGISSPAKKAPRMMPARSTISNERRTEIEPAPGLGSPAKKRTRSMAS</sequence>
<feature type="compositionally biased region" description="Polar residues" evidence="1">
    <location>
        <begin position="249"/>
        <end position="262"/>
    </location>
</feature>
<feature type="compositionally biased region" description="Basic and acidic residues" evidence="1">
    <location>
        <begin position="234"/>
        <end position="248"/>
    </location>
</feature>
<feature type="compositionally biased region" description="Basic and acidic residues" evidence="1">
    <location>
        <begin position="1036"/>
        <end position="1046"/>
    </location>
</feature>
<evidence type="ECO:0000256" key="1">
    <source>
        <dbReference type="SAM" id="MobiDB-lite"/>
    </source>
</evidence>
<feature type="compositionally biased region" description="Polar residues" evidence="1">
    <location>
        <begin position="1"/>
        <end position="15"/>
    </location>
</feature>
<feature type="compositionally biased region" description="Acidic residues" evidence="1">
    <location>
        <begin position="205"/>
        <end position="233"/>
    </location>
</feature>
<feature type="compositionally biased region" description="Basic and acidic residues" evidence="1">
    <location>
        <begin position="880"/>
        <end position="890"/>
    </location>
</feature>
<dbReference type="EMBL" id="LFZO01000017">
    <property type="protein sequence ID" value="KXT17639.1"/>
    <property type="molecule type" value="Genomic_DNA"/>
</dbReference>
<feature type="compositionally biased region" description="Polar residues" evidence="1">
    <location>
        <begin position="981"/>
        <end position="992"/>
    </location>
</feature>
<proteinExistence type="predicted"/>
<feature type="compositionally biased region" description="Basic residues" evidence="1">
    <location>
        <begin position="701"/>
        <end position="710"/>
    </location>
</feature>
<feature type="region of interest" description="Disordered" evidence="1">
    <location>
        <begin position="1"/>
        <end position="53"/>
    </location>
</feature>
<reference evidence="2 3" key="1">
    <citation type="submission" date="2015-07" db="EMBL/GenBank/DDBJ databases">
        <title>Comparative genomics of the Sigatoka disease complex on banana suggests a link between parallel evolutionary changes in Pseudocercospora fijiensis and Pseudocercospora eumusae and increased virulence on the banana host.</title>
        <authorList>
            <person name="Chang T.-C."/>
            <person name="Salvucci A."/>
            <person name="Crous P.W."/>
            <person name="Stergiopoulos I."/>
        </authorList>
    </citation>
    <scope>NUCLEOTIDE SEQUENCE [LARGE SCALE GENOMIC DNA]</scope>
    <source>
        <strain evidence="2 3">CBS 116634</strain>
    </source>
</reference>
<feature type="region of interest" description="Disordered" evidence="1">
    <location>
        <begin position="815"/>
        <end position="1099"/>
    </location>
</feature>
<feature type="compositionally biased region" description="Basic and acidic residues" evidence="1">
    <location>
        <begin position="942"/>
        <end position="951"/>
    </location>
</feature>
<accession>A0A139ISB8</accession>
<feature type="region of interest" description="Disordered" evidence="1">
    <location>
        <begin position="328"/>
        <end position="723"/>
    </location>
</feature>
<dbReference type="OrthoDB" id="4207369at2759"/>
<feature type="compositionally biased region" description="Basic and acidic residues" evidence="1">
    <location>
        <begin position="599"/>
        <end position="628"/>
    </location>
</feature>
<dbReference type="AlphaFoldDB" id="A0A139ISB8"/>
<gene>
    <name evidence="2" type="ORF">AC579_10154</name>
</gene>
<keyword evidence="3" id="KW-1185">Reference proteome</keyword>
<dbReference type="Proteomes" id="UP000073492">
    <property type="component" value="Unassembled WGS sequence"/>
</dbReference>